<protein>
    <submittedName>
        <fullName evidence="2">Uncharacterized protein</fullName>
    </submittedName>
</protein>
<gene>
    <name evidence="2" type="ORF">GTHE00462_LOCUS16436</name>
</gene>
<feature type="compositionally biased region" description="Basic and acidic residues" evidence="1">
    <location>
        <begin position="1"/>
        <end position="13"/>
    </location>
</feature>
<evidence type="ECO:0000313" key="2">
    <source>
        <dbReference type="EMBL" id="CAE2301868.1"/>
    </source>
</evidence>
<evidence type="ECO:0000256" key="1">
    <source>
        <dbReference type="SAM" id="MobiDB-lite"/>
    </source>
</evidence>
<reference evidence="2" key="1">
    <citation type="submission" date="2021-01" db="EMBL/GenBank/DDBJ databases">
        <authorList>
            <person name="Corre E."/>
            <person name="Pelletier E."/>
            <person name="Niang G."/>
            <person name="Scheremetjew M."/>
            <person name="Finn R."/>
            <person name="Kale V."/>
            <person name="Holt S."/>
            <person name="Cochrane G."/>
            <person name="Meng A."/>
            <person name="Brown T."/>
            <person name="Cohen L."/>
        </authorList>
    </citation>
    <scope>NUCLEOTIDE SEQUENCE</scope>
    <source>
        <strain evidence="2">CCMP 2712</strain>
    </source>
</reference>
<sequence>MDSQEIRGDEPPCKRAKRRDSQSRAQNPNLSRALEHIMQVAAEAQDAQSSSPMLRQAVRDEEVSHVLRQVLKEIKGLREDTKRQTEETREVSKLLKEILGNRIPSQELGGRPSNEAQDPN</sequence>
<organism evidence="2">
    <name type="scientific">Guillardia theta</name>
    <name type="common">Cryptophyte</name>
    <name type="synonym">Cryptomonas phi</name>
    <dbReference type="NCBI Taxonomy" id="55529"/>
    <lineage>
        <taxon>Eukaryota</taxon>
        <taxon>Cryptophyceae</taxon>
        <taxon>Pyrenomonadales</taxon>
        <taxon>Geminigeraceae</taxon>
        <taxon>Guillardia</taxon>
    </lineage>
</organism>
<name>A0A7S4NQZ3_GUITH</name>
<proteinExistence type="predicted"/>
<feature type="region of interest" description="Disordered" evidence="1">
    <location>
        <begin position="97"/>
        <end position="120"/>
    </location>
</feature>
<dbReference type="AlphaFoldDB" id="A0A7S4NQZ3"/>
<accession>A0A7S4NQZ3</accession>
<dbReference type="EMBL" id="HBKN01020916">
    <property type="protein sequence ID" value="CAE2301868.1"/>
    <property type="molecule type" value="Transcribed_RNA"/>
</dbReference>
<feature type="region of interest" description="Disordered" evidence="1">
    <location>
        <begin position="1"/>
        <end position="31"/>
    </location>
</feature>